<reference evidence="2 3" key="1">
    <citation type="submission" date="2015-07" db="EMBL/GenBank/DDBJ databases">
        <title>The genome of Dufourea novaeangliae.</title>
        <authorList>
            <person name="Pan H."/>
            <person name="Kapheim K."/>
        </authorList>
    </citation>
    <scope>NUCLEOTIDE SEQUENCE [LARGE SCALE GENOMIC DNA]</scope>
    <source>
        <strain evidence="2">0120121106</strain>
        <tissue evidence="2">Whole body</tissue>
    </source>
</reference>
<proteinExistence type="predicted"/>
<dbReference type="PANTHER" id="PTHR21325">
    <property type="entry name" value="PHOSPHOLIPASE B, PLB1"/>
    <property type="match status" value="1"/>
</dbReference>
<dbReference type="PANTHER" id="PTHR21325:SF31">
    <property type="entry name" value="GH22081P-RELATED"/>
    <property type="match status" value="1"/>
</dbReference>
<sequence length="415" mass="47115">MRKLTLLLILQFCSLLAAQRTELDNPLNLELYRQFRNFIFRTVGNRDGNRRIDSEPPSNIQAEIPPSVPFPCNVTGGRSSRVPTSVHRLRPGDIDVIAGMGDSLTAGYGMFANSVFELILENRGASASSGGQGTWRTYVTLPNILKEYNPNLIGYAQGTSYTSHSASQLNVAEIGAMSRDMPYMAHYLIDRMKKDPRIDMKNHWKLVSLMIGCNDICSNVCSVPSPWSIVEEHKADIIKTLEILRDNLPRTLVILILPPHLSALVNAQQGRDSLRCYLFTTTACPCLIALQHRPLRQLYYEINRRWQKLEEEVADYPEFHRDDFTVVTLPALTRVTIPLLEDGYADLSYLSYDCFHVSQKTNALYGNSLWNNLVEPYGNKTDHWVSITEKFLCPTPEKPFLMTRENSRRNSEVSP</sequence>
<organism evidence="2 3">
    <name type="scientific">Dufourea novaeangliae</name>
    <name type="common">Sweat bee</name>
    <dbReference type="NCBI Taxonomy" id="178035"/>
    <lineage>
        <taxon>Eukaryota</taxon>
        <taxon>Metazoa</taxon>
        <taxon>Ecdysozoa</taxon>
        <taxon>Arthropoda</taxon>
        <taxon>Hexapoda</taxon>
        <taxon>Insecta</taxon>
        <taxon>Pterygota</taxon>
        <taxon>Neoptera</taxon>
        <taxon>Endopterygota</taxon>
        <taxon>Hymenoptera</taxon>
        <taxon>Apocrita</taxon>
        <taxon>Aculeata</taxon>
        <taxon>Apoidea</taxon>
        <taxon>Anthophila</taxon>
        <taxon>Halictidae</taxon>
        <taxon>Rophitinae</taxon>
        <taxon>Dufourea</taxon>
    </lineage>
</organism>
<evidence type="ECO:0000313" key="2">
    <source>
        <dbReference type="EMBL" id="KZC13789.1"/>
    </source>
</evidence>
<dbReference type="STRING" id="178035.A0A154PPJ5"/>
<keyword evidence="3" id="KW-1185">Reference proteome</keyword>
<name>A0A154PPJ5_DUFNO</name>
<gene>
    <name evidence="2" type="ORF">WN55_05692</name>
</gene>
<dbReference type="Gene3D" id="3.40.50.1110">
    <property type="entry name" value="SGNH hydrolase"/>
    <property type="match status" value="1"/>
</dbReference>
<dbReference type="EMBL" id="KQ435012">
    <property type="protein sequence ID" value="KZC13789.1"/>
    <property type="molecule type" value="Genomic_DNA"/>
</dbReference>
<dbReference type="InterPro" id="IPR035547">
    <property type="entry name" value="Phospholipase_B"/>
</dbReference>
<accession>A0A154PPJ5</accession>
<evidence type="ECO:0000313" key="3">
    <source>
        <dbReference type="Proteomes" id="UP000076502"/>
    </source>
</evidence>
<dbReference type="SUPFAM" id="SSF52266">
    <property type="entry name" value="SGNH hydrolase"/>
    <property type="match status" value="1"/>
</dbReference>
<dbReference type="AlphaFoldDB" id="A0A154PPJ5"/>
<dbReference type="OMA" id="NDFCTNI"/>
<feature type="signal peptide" evidence="1">
    <location>
        <begin position="1"/>
        <end position="18"/>
    </location>
</feature>
<dbReference type="GO" id="GO:0006644">
    <property type="term" value="P:phospholipid metabolic process"/>
    <property type="evidence" value="ECO:0007669"/>
    <property type="project" value="TreeGrafter"/>
</dbReference>
<evidence type="ECO:0000256" key="1">
    <source>
        <dbReference type="SAM" id="SignalP"/>
    </source>
</evidence>
<dbReference type="InterPro" id="IPR036514">
    <property type="entry name" value="SGNH_hydro_sf"/>
</dbReference>
<dbReference type="GO" id="GO:0004620">
    <property type="term" value="F:phospholipase activity"/>
    <property type="evidence" value="ECO:0007669"/>
    <property type="project" value="InterPro"/>
</dbReference>
<dbReference type="Pfam" id="PF00657">
    <property type="entry name" value="Lipase_GDSL"/>
    <property type="match status" value="1"/>
</dbReference>
<dbReference type="Proteomes" id="UP000076502">
    <property type="component" value="Unassembled WGS sequence"/>
</dbReference>
<dbReference type="InterPro" id="IPR001087">
    <property type="entry name" value="GDSL"/>
</dbReference>
<dbReference type="CDD" id="cd01824">
    <property type="entry name" value="Phospholipase_B_like"/>
    <property type="match status" value="1"/>
</dbReference>
<protein>
    <submittedName>
        <fullName evidence="2">Phospholipase B1, membrane-associated</fullName>
    </submittedName>
</protein>
<dbReference type="InterPro" id="IPR038885">
    <property type="entry name" value="PLB1"/>
</dbReference>
<dbReference type="OrthoDB" id="10265800at2759"/>
<feature type="chain" id="PRO_5007599663" evidence="1">
    <location>
        <begin position="19"/>
        <end position="415"/>
    </location>
</feature>
<keyword evidence="1" id="KW-0732">Signal</keyword>